<organism evidence="1 2">
    <name type="scientific">Psychroserpens burtonensis</name>
    <dbReference type="NCBI Taxonomy" id="49278"/>
    <lineage>
        <taxon>Bacteria</taxon>
        <taxon>Pseudomonadati</taxon>
        <taxon>Bacteroidota</taxon>
        <taxon>Flavobacteriia</taxon>
        <taxon>Flavobacteriales</taxon>
        <taxon>Flavobacteriaceae</taxon>
        <taxon>Psychroserpens</taxon>
    </lineage>
</organism>
<dbReference type="AlphaFoldDB" id="A0A5C7B7U0"/>
<keyword evidence="2" id="KW-1185">Reference proteome</keyword>
<dbReference type="EMBL" id="VOSB01000008">
    <property type="protein sequence ID" value="TXE18301.1"/>
    <property type="molecule type" value="Genomic_DNA"/>
</dbReference>
<comment type="caution">
    <text evidence="1">The sequence shown here is derived from an EMBL/GenBank/DDBJ whole genome shotgun (WGS) entry which is preliminary data.</text>
</comment>
<dbReference type="STRING" id="1123037.GCA_000425305_02094"/>
<sequence>MKSLYCSFFGHQYEVSKNVTYHVKEYKCSHCNTQVTTSGNGHLTPLTPKYKEINSVLSRIHNRRVARIKQNGNLKTHEDVILNFTPHFS</sequence>
<accession>A0A5C7B7U0</accession>
<dbReference type="OrthoDB" id="1450221at2"/>
<evidence type="ECO:0000313" key="1">
    <source>
        <dbReference type="EMBL" id="TXE18301.1"/>
    </source>
</evidence>
<dbReference type="Proteomes" id="UP000321938">
    <property type="component" value="Unassembled WGS sequence"/>
</dbReference>
<name>A0A5C7B7U0_9FLAO</name>
<evidence type="ECO:0000313" key="2">
    <source>
        <dbReference type="Proteomes" id="UP000321938"/>
    </source>
</evidence>
<protein>
    <submittedName>
        <fullName evidence="1">Uncharacterized protein</fullName>
    </submittedName>
</protein>
<reference evidence="1 2" key="1">
    <citation type="submission" date="2019-08" db="EMBL/GenBank/DDBJ databases">
        <title>Genome of Psychroserpens burtonensis ACAM 167.</title>
        <authorList>
            <person name="Bowman J.P."/>
        </authorList>
    </citation>
    <scope>NUCLEOTIDE SEQUENCE [LARGE SCALE GENOMIC DNA]</scope>
    <source>
        <strain evidence="1 2">ACAM 167</strain>
    </source>
</reference>
<gene>
    <name evidence="1" type="ORF">ES692_06535</name>
</gene>
<dbReference type="RefSeq" id="WP_147231418.1">
    <property type="nucleotide sequence ID" value="NZ_VOSB01000008.1"/>
</dbReference>
<proteinExistence type="predicted"/>